<reference evidence="3" key="1">
    <citation type="submission" date="2022-05" db="EMBL/GenBank/DDBJ databases">
        <title>Sphingomonas sp. strain RMG20 Genome sequencing and assembly.</title>
        <authorList>
            <person name="Kim I."/>
        </authorList>
    </citation>
    <scope>NUCLEOTIDE SEQUENCE</scope>
    <source>
        <strain evidence="3">RMG20</strain>
    </source>
</reference>
<feature type="domain" description="DUF2231" evidence="2">
    <location>
        <begin position="13"/>
        <end position="130"/>
    </location>
</feature>
<evidence type="ECO:0000256" key="1">
    <source>
        <dbReference type="SAM" id="Phobius"/>
    </source>
</evidence>
<sequence length="142" mass="15183">MSLTRTPSRPALHPLHAILLAFPIALFTGAVLSDVTYLNSAEMQWSNFSAWLITFALVFGGPVVLWALIDLIRAGNRGPARLYLVLVAVMWVLGLVNAFKHSQDAWSSVGAPGLILSILCAALALVAGWIAYSPVTAVEAAR</sequence>
<accession>A0ABY4TQZ4</accession>
<evidence type="ECO:0000313" key="4">
    <source>
        <dbReference type="Proteomes" id="UP001055580"/>
    </source>
</evidence>
<feature type="transmembrane region" description="Helical" evidence="1">
    <location>
        <begin position="49"/>
        <end position="69"/>
    </location>
</feature>
<dbReference type="InterPro" id="IPR019251">
    <property type="entry name" value="DUF2231_TM"/>
</dbReference>
<name>A0ABY4TQZ4_9SPHN</name>
<protein>
    <recommendedName>
        <fullName evidence="2">DUF2231 domain-containing protein</fullName>
    </recommendedName>
</protein>
<evidence type="ECO:0000259" key="2">
    <source>
        <dbReference type="Pfam" id="PF09990"/>
    </source>
</evidence>
<dbReference type="EMBL" id="CP098401">
    <property type="protein sequence ID" value="URW74662.1"/>
    <property type="molecule type" value="Genomic_DNA"/>
</dbReference>
<dbReference type="RefSeq" id="WP_250749369.1">
    <property type="nucleotide sequence ID" value="NZ_CP098401.1"/>
</dbReference>
<evidence type="ECO:0000313" key="3">
    <source>
        <dbReference type="EMBL" id="URW74662.1"/>
    </source>
</evidence>
<keyword evidence="1" id="KW-1133">Transmembrane helix</keyword>
<dbReference type="Pfam" id="PF09990">
    <property type="entry name" value="DUF2231"/>
    <property type="match status" value="1"/>
</dbReference>
<proteinExistence type="predicted"/>
<organism evidence="3 4">
    <name type="scientific">Sphingomonas donggukensis</name>
    <dbReference type="NCBI Taxonomy" id="2949093"/>
    <lineage>
        <taxon>Bacteria</taxon>
        <taxon>Pseudomonadati</taxon>
        <taxon>Pseudomonadota</taxon>
        <taxon>Alphaproteobacteria</taxon>
        <taxon>Sphingomonadales</taxon>
        <taxon>Sphingomonadaceae</taxon>
        <taxon>Sphingomonas</taxon>
    </lineage>
</organism>
<feature type="transmembrane region" description="Helical" evidence="1">
    <location>
        <begin position="111"/>
        <end position="132"/>
    </location>
</feature>
<gene>
    <name evidence="3" type="ORF">M9980_08735</name>
</gene>
<dbReference type="Proteomes" id="UP001055580">
    <property type="component" value="Chromosome"/>
</dbReference>
<keyword evidence="1" id="KW-0472">Membrane</keyword>
<feature type="transmembrane region" description="Helical" evidence="1">
    <location>
        <begin position="81"/>
        <end position="99"/>
    </location>
</feature>
<keyword evidence="1" id="KW-0812">Transmembrane</keyword>
<keyword evidence="4" id="KW-1185">Reference proteome</keyword>